<reference evidence="1" key="2">
    <citation type="journal article" date="2015" name="Fish Shellfish Immunol.">
        <title>Early steps in the European eel (Anguilla anguilla)-Vibrio vulnificus interaction in the gills: Role of the RtxA13 toxin.</title>
        <authorList>
            <person name="Callol A."/>
            <person name="Pajuelo D."/>
            <person name="Ebbesson L."/>
            <person name="Teles M."/>
            <person name="MacKenzie S."/>
            <person name="Amaro C."/>
        </authorList>
    </citation>
    <scope>NUCLEOTIDE SEQUENCE</scope>
</reference>
<reference evidence="1" key="1">
    <citation type="submission" date="2014-11" db="EMBL/GenBank/DDBJ databases">
        <authorList>
            <person name="Amaro Gonzalez C."/>
        </authorList>
    </citation>
    <scope>NUCLEOTIDE SEQUENCE</scope>
</reference>
<dbReference type="AlphaFoldDB" id="A0A0E9SX49"/>
<proteinExistence type="predicted"/>
<organism evidence="1">
    <name type="scientific">Anguilla anguilla</name>
    <name type="common">European freshwater eel</name>
    <name type="synonym">Muraena anguilla</name>
    <dbReference type="NCBI Taxonomy" id="7936"/>
    <lineage>
        <taxon>Eukaryota</taxon>
        <taxon>Metazoa</taxon>
        <taxon>Chordata</taxon>
        <taxon>Craniata</taxon>
        <taxon>Vertebrata</taxon>
        <taxon>Euteleostomi</taxon>
        <taxon>Actinopterygii</taxon>
        <taxon>Neopterygii</taxon>
        <taxon>Teleostei</taxon>
        <taxon>Anguilliformes</taxon>
        <taxon>Anguillidae</taxon>
        <taxon>Anguilla</taxon>
    </lineage>
</organism>
<accession>A0A0E9SX49</accession>
<dbReference type="EMBL" id="GBXM01062648">
    <property type="protein sequence ID" value="JAH45929.1"/>
    <property type="molecule type" value="Transcribed_RNA"/>
</dbReference>
<sequence length="53" mass="5604">MTRTGLLLLQIADSRVGLKQCAFCTALYTASHLHTDPSPASAAPQCRRASGLC</sequence>
<evidence type="ECO:0000313" key="1">
    <source>
        <dbReference type="EMBL" id="JAH45929.1"/>
    </source>
</evidence>
<name>A0A0E9SX49_ANGAN</name>
<protein>
    <submittedName>
        <fullName evidence="1">Uncharacterized protein</fullName>
    </submittedName>
</protein>